<sequence length="242" mass="25934">MRRIGQAGQHQVHDVLGEVVLARADENLVAGDLVGAVSLRFGLGAQQAQVGAAVRLGQAHGAGPFTAGELGQIELLLLVRAIGVQRFVCAMRQAGVHGPRLVGAVEHFVQRRVHHERQALTAVVGVARQRWPAAFHELLVGLLEALGRRHLVGALVERAALFVAADVEREGHVGGELAGLFQHRVHGVGVDFGIRLHLLVVLGDLEDLMHEELHVAKRWRVGGHVNSGVRMKCGKESVGNNG</sequence>
<accession>A0A645F7X1</accession>
<gene>
    <name evidence="1" type="ORF">SDC9_157293</name>
</gene>
<dbReference type="EMBL" id="VSSQ01056145">
    <property type="protein sequence ID" value="MPN10000.1"/>
    <property type="molecule type" value="Genomic_DNA"/>
</dbReference>
<protein>
    <submittedName>
        <fullName evidence="1">Uncharacterized protein</fullName>
    </submittedName>
</protein>
<proteinExistence type="predicted"/>
<comment type="caution">
    <text evidence="1">The sequence shown here is derived from an EMBL/GenBank/DDBJ whole genome shotgun (WGS) entry which is preliminary data.</text>
</comment>
<reference evidence="1" key="1">
    <citation type="submission" date="2019-08" db="EMBL/GenBank/DDBJ databases">
        <authorList>
            <person name="Kucharzyk K."/>
            <person name="Murdoch R.W."/>
            <person name="Higgins S."/>
            <person name="Loffler F."/>
        </authorList>
    </citation>
    <scope>NUCLEOTIDE SEQUENCE</scope>
</reference>
<evidence type="ECO:0000313" key="1">
    <source>
        <dbReference type="EMBL" id="MPN10000.1"/>
    </source>
</evidence>
<organism evidence="1">
    <name type="scientific">bioreactor metagenome</name>
    <dbReference type="NCBI Taxonomy" id="1076179"/>
    <lineage>
        <taxon>unclassified sequences</taxon>
        <taxon>metagenomes</taxon>
        <taxon>ecological metagenomes</taxon>
    </lineage>
</organism>
<dbReference type="AlphaFoldDB" id="A0A645F7X1"/>
<name>A0A645F7X1_9ZZZZ</name>